<keyword evidence="5" id="KW-1185">Reference proteome</keyword>
<evidence type="ECO:0000313" key="4">
    <source>
        <dbReference type="EMBL" id="GBG67429.1"/>
    </source>
</evidence>
<evidence type="ECO:0000313" key="5">
    <source>
        <dbReference type="Proteomes" id="UP000265515"/>
    </source>
</evidence>
<gene>
    <name evidence="4" type="ORF">CBR_g564</name>
</gene>
<dbReference type="GO" id="GO:0030042">
    <property type="term" value="P:actin filament depolymerization"/>
    <property type="evidence" value="ECO:0007669"/>
    <property type="project" value="InterPro"/>
</dbReference>
<comment type="similarity">
    <text evidence="1">Belongs to the actin-binding proteins ADF family.</text>
</comment>
<dbReference type="STRING" id="69332.A0A388KBM5"/>
<dbReference type="EMBL" id="BFEA01000087">
    <property type="protein sequence ID" value="GBG67429.1"/>
    <property type="molecule type" value="Genomic_DNA"/>
</dbReference>
<evidence type="ECO:0000259" key="3">
    <source>
        <dbReference type="PROSITE" id="PS51263"/>
    </source>
</evidence>
<dbReference type="Proteomes" id="UP000265515">
    <property type="component" value="Unassembled WGS sequence"/>
</dbReference>
<organism evidence="4 5">
    <name type="scientific">Chara braunii</name>
    <name type="common">Braun's stonewort</name>
    <dbReference type="NCBI Taxonomy" id="69332"/>
    <lineage>
        <taxon>Eukaryota</taxon>
        <taxon>Viridiplantae</taxon>
        <taxon>Streptophyta</taxon>
        <taxon>Charophyceae</taxon>
        <taxon>Charales</taxon>
        <taxon>Characeae</taxon>
        <taxon>Chara</taxon>
    </lineage>
</organism>
<dbReference type="GO" id="GO:0003779">
    <property type="term" value="F:actin binding"/>
    <property type="evidence" value="ECO:0007669"/>
    <property type="project" value="UniProtKB-KW"/>
</dbReference>
<sequence>MAMSVSGYKVEDECKLRFLELQRKKEFPYITYKIDGRRKTVIVDKLGAEGEGYDAFIAALPENECRYAVYDYDFVTPDNCEKSRIFFVFWSPDKTPVRSRMVYALSRDKFRKELDGVQVELQATDVSELDLEILMAKAR</sequence>
<comment type="caution">
    <text evidence="4">The sequence shown here is derived from an EMBL/GenBank/DDBJ whole genome shotgun (WGS) entry which is preliminary data.</text>
</comment>
<dbReference type="InterPro" id="IPR029006">
    <property type="entry name" value="ADF-H/Gelsolin-like_dom_sf"/>
</dbReference>
<dbReference type="Gramene" id="GBG67429">
    <property type="protein sequence ID" value="GBG67429"/>
    <property type="gene ID" value="CBR_g564"/>
</dbReference>
<protein>
    <recommendedName>
        <fullName evidence="3">ADF-H domain-containing protein</fullName>
    </recommendedName>
</protein>
<dbReference type="PROSITE" id="PS51263">
    <property type="entry name" value="ADF_H"/>
    <property type="match status" value="1"/>
</dbReference>
<proteinExistence type="inferred from homology"/>
<evidence type="ECO:0000256" key="2">
    <source>
        <dbReference type="ARBA" id="ARBA00023203"/>
    </source>
</evidence>
<evidence type="ECO:0000256" key="1">
    <source>
        <dbReference type="ARBA" id="ARBA00006844"/>
    </source>
</evidence>
<dbReference type="SMART" id="SM00102">
    <property type="entry name" value="ADF"/>
    <property type="match status" value="1"/>
</dbReference>
<reference evidence="4 5" key="1">
    <citation type="journal article" date="2018" name="Cell">
        <title>The Chara Genome: Secondary Complexity and Implications for Plant Terrestrialization.</title>
        <authorList>
            <person name="Nishiyama T."/>
            <person name="Sakayama H."/>
            <person name="Vries J.D."/>
            <person name="Buschmann H."/>
            <person name="Saint-Marcoux D."/>
            <person name="Ullrich K.K."/>
            <person name="Haas F.B."/>
            <person name="Vanderstraeten L."/>
            <person name="Becker D."/>
            <person name="Lang D."/>
            <person name="Vosolsobe S."/>
            <person name="Rombauts S."/>
            <person name="Wilhelmsson P.K.I."/>
            <person name="Janitza P."/>
            <person name="Kern R."/>
            <person name="Heyl A."/>
            <person name="Rumpler F."/>
            <person name="Villalobos L.I.A.C."/>
            <person name="Clay J.M."/>
            <person name="Skokan R."/>
            <person name="Toyoda A."/>
            <person name="Suzuki Y."/>
            <person name="Kagoshima H."/>
            <person name="Schijlen E."/>
            <person name="Tajeshwar N."/>
            <person name="Catarino B."/>
            <person name="Hetherington A.J."/>
            <person name="Saltykova A."/>
            <person name="Bonnot C."/>
            <person name="Breuninger H."/>
            <person name="Symeonidi A."/>
            <person name="Radhakrishnan G.V."/>
            <person name="Van Nieuwerburgh F."/>
            <person name="Deforce D."/>
            <person name="Chang C."/>
            <person name="Karol K.G."/>
            <person name="Hedrich R."/>
            <person name="Ulvskov P."/>
            <person name="Glockner G."/>
            <person name="Delwiche C.F."/>
            <person name="Petrasek J."/>
            <person name="Van de Peer Y."/>
            <person name="Friml J."/>
            <person name="Beilby M."/>
            <person name="Dolan L."/>
            <person name="Kohara Y."/>
            <person name="Sugano S."/>
            <person name="Fujiyama A."/>
            <person name="Delaux P.-M."/>
            <person name="Quint M."/>
            <person name="TheiBen G."/>
            <person name="Hagemann M."/>
            <person name="Harholt J."/>
            <person name="Dunand C."/>
            <person name="Zachgo S."/>
            <person name="Langdale J."/>
            <person name="Maumus F."/>
            <person name="Straeten D.V.D."/>
            <person name="Gould S.B."/>
            <person name="Rensing S.A."/>
        </authorList>
    </citation>
    <scope>NUCLEOTIDE SEQUENCE [LARGE SCALE GENOMIC DNA]</scope>
    <source>
        <strain evidence="4 5">S276</strain>
    </source>
</reference>
<dbReference type="GO" id="GO:0015629">
    <property type="term" value="C:actin cytoskeleton"/>
    <property type="evidence" value="ECO:0007669"/>
    <property type="project" value="InterPro"/>
</dbReference>
<name>A0A388KBM5_CHABU</name>
<dbReference type="InterPro" id="IPR017904">
    <property type="entry name" value="ADF/Cofilin"/>
</dbReference>
<dbReference type="Pfam" id="PF00241">
    <property type="entry name" value="Cofilin_ADF"/>
    <property type="match status" value="1"/>
</dbReference>
<dbReference type="OMA" id="WSMIYAT"/>
<dbReference type="InterPro" id="IPR002108">
    <property type="entry name" value="ADF-H"/>
</dbReference>
<dbReference type="AlphaFoldDB" id="A0A388KBM5"/>
<dbReference type="SUPFAM" id="SSF55753">
    <property type="entry name" value="Actin depolymerizing proteins"/>
    <property type="match status" value="1"/>
</dbReference>
<dbReference type="CDD" id="cd11286">
    <property type="entry name" value="ADF_cofilin_like"/>
    <property type="match status" value="1"/>
</dbReference>
<dbReference type="PANTHER" id="PTHR11913">
    <property type="entry name" value="COFILIN-RELATED"/>
    <property type="match status" value="1"/>
</dbReference>
<dbReference type="OrthoDB" id="10249245at2759"/>
<dbReference type="Gene3D" id="3.40.20.10">
    <property type="entry name" value="Severin"/>
    <property type="match status" value="1"/>
</dbReference>
<accession>A0A388KBM5</accession>
<keyword evidence="2" id="KW-0009">Actin-binding</keyword>
<feature type="domain" description="ADF-H" evidence="3">
    <location>
        <begin position="2"/>
        <end position="139"/>
    </location>
</feature>